<keyword evidence="8 11" id="KW-0175">Coiled coil</keyword>
<evidence type="ECO:0000313" key="15">
    <source>
        <dbReference type="EMBL" id="RKO96259.1"/>
    </source>
</evidence>
<evidence type="ECO:0000256" key="3">
    <source>
        <dbReference type="ARBA" id="ARBA00004413"/>
    </source>
</evidence>
<feature type="compositionally biased region" description="Low complexity" evidence="12">
    <location>
        <begin position="365"/>
        <end position="385"/>
    </location>
</feature>
<evidence type="ECO:0008006" key="17">
    <source>
        <dbReference type="Google" id="ProtNLM"/>
    </source>
</evidence>
<dbReference type="InterPro" id="IPR011992">
    <property type="entry name" value="EF-hand-dom_pair"/>
</dbReference>
<dbReference type="GO" id="GO:0006897">
    <property type="term" value="P:endocytosis"/>
    <property type="evidence" value="ECO:0007669"/>
    <property type="project" value="TreeGrafter"/>
</dbReference>
<evidence type="ECO:0000256" key="6">
    <source>
        <dbReference type="ARBA" id="ARBA00022583"/>
    </source>
</evidence>
<feature type="region of interest" description="Disordered" evidence="12">
    <location>
        <begin position="1"/>
        <end position="30"/>
    </location>
</feature>
<dbReference type="EMBL" id="ML010157">
    <property type="protein sequence ID" value="RKO96259.1"/>
    <property type="molecule type" value="Genomic_DNA"/>
</dbReference>
<evidence type="ECO:0000256" key="8">
    <source>
        <dbReference type="ARBA" id="ARBA00023054"/>
    </source>
</evidence>
<keyword evidence="6" id="KW-0254">Endocytosis</keyword>
<dbReference type="SUPFAM" id="SSF47473">
    <property type="entry name" value="EF-hand"/>
    <property type="match status" value="1"/>
</dbReference>
<keyword evidence="9" id="KW-0472">Membrane</keyword>
<sequence length="637" mass="67070">MSTGPMGHPMSPHATGNSYQSSMGGSTVMGVNADPTGGGMNWAMTSDERQQYDAVFRTWDTSRSGALTGAQVQQIFLPSGLPAPTLAKIWQLCDIHARGRLDMDEFAVAIHLVYRALTGLAVPDQLPPVLVPRSHSQFASMATALKSTVLNTLPAIGPGLGRRLPSGASSSNSLPFQQQVLNDPVFGARGPSGSGLFPSRSRASSMSRAEPGCTSSPVEAERRRVAAAAHVRAQKQALSRLNNEVVEAESTARALAARVAHYRDKEAQPAAAELRRAREDWAILERKLAAARGPIAAVATRPAISQEHVEQHAAAYRRSRDACETMLARMRQRGRLPGASESSTSMTPANRAAALLAERRAALGLPPAGETPTSSASPAAPLSPSSGGGGADPSVVRRYEATLQAITRRMDLTFERLRHLASHPSTASSSSTLPLGMLPYRSAPEDVAHWEAGVGLRSESVQQFIAQHVTTPEVQKAVREMPDYVLRSEPYPRAQRTADAAPASATVSASTAHPAPTKESAMDDGMRKFLQQERALGLQLDTTHDGDGDDVGGAARGESQLLYPLDQAFGAAPAMSSTTNATVPSPSHVSAGSAPLPYGAVAERPLAGNASRANAFLDQLQNMIPVAAAPSRPASTG</sequence>
<dbReference type="GO" id="GO:0005509">
    <property type="term" value="F:calcium ion binding"/>
    <property type="evidence" value="ECO:0007669"/>
    <property type="project" value="InterPro"/>
</dbReference>
<feature type="coiled-coil region" evidence="11">
    <location>
        <begin position="231"/>
        <end position="258"/>
    </location>
</feature>
<dbReference type="PANTHER" id="PTHR11216">
    <property type="entry name" value="EH DOMAIN"/>
    <property type="match status" value="1"/>
</dbReference>
<accession>A0A4P9WSQ4</accession>
<dbReference type="GO" id="GO:0030479">
    <property type="term" value="C:actin cortical patch"/>
    <property type="evidence" value="ECO:0007669"/>
    <property type="project" value="UniProtKB-SubCell"/>
</dbReference>
<evidence type="ECO:0000256" key="11">
    <source>
        <dbReference type="SAM" id="Coils"/>
    </source>
</evidence>
<organism evidence="15 16">
    <name type="scientific">Caulochytrium protostelioides</name>
    <dbReference type="NCBI Taxonomy" id="1555241"/>
    <lineage>
        <taxon>Eukaryota</taxon>
        <taxon>Fungi</taxon>
        <taxon>Fungi incertae sedis</taxon>
        <taxon>Chytridiomycota</taxon>
        <taxon>Chytridiomycota incertae sedis</taxon>
        <taxon>Chytridiomycetes</taxon>
        <taxon>Caulochytriales</taxon>
        <taxon>Caulochytriaceae</taxon>
        <taxon>Caulochytrium</taxon>
    </lineage>
</organism>
<feature type="compositionally biased region" description="Low complexity" evidence="12">
    <location>
        <begin position="199"/>
        <end position="209"/>
    </location>
</feature>
<evidence type="ECO:0000256" key="5">
    <source>
        <dbReference type="ARBA" id="ARBA00022490"/>
    </source>
</evidence>
<dbReference type="SMART" id="SM00027">
    <property type="entry name" value="EH"/>
    <property type="match status" value="1"/>
</dbReference>
<proteinExistence type="inferred from homology"/>
<dbReference type="GO" id="GO:0005886">
    <property type="term" value="C:plasma membrane"/>
    <property type="evidence" value="ECO:0007669"/>
    <property type="project" value="TreeGrafter"/>
</dbReference>
<evidence type="ECO:0000259" key="14">
    <source>
        <dbReference type="PROSITE" id="PS50222"/>
    </source>
</evidence>
<dbReference type="AlphaFoldDB" id="A0A4P9WSQ4"/>
<gene>
    <name evidence="15" type="ORF">CAUPRSCDRAFT_12048</name>
</gene>
<evidence type="ECO:0000256" key="9">
    <source>
        <dbReference type="ARBA" id="ARBA00023136"/>
    </source>
</evidence>
<dbReference type="GO" id="GO:0016197">
    <property type="term" value="P:endosomal transport"/>
    <property type="evidence" value="ECO:0007669"/>
    <property type="project" value="TreeGrafter"/>
</dbReference>
<dbReference type="Proteomes" id="UP000268535">
    <property type="component" value="Unassembled WGS sequence"/>
</dbReference>
<dbReference type="PROSITE" id="PS50031">
    <property type="entry name" value="EH"/>
    <property type="match status" value="1"/>
</dbReference>
<dbReference type="Gene3D" id="1.10.238.10">
    <property type="entry name" value="EF-hand"/>
    <property type="match status" value="1"/>
</dbReference>
<name>A0A4P9WSQ4_9FUNG</name>
<feature type="domain" description="EH" evidence="13">
    <location>
        <begin position="48"/>
        <end position="137"/>
    </location>
</feature>
<evidence type="ECO:0000256" key="4">
    <source>
        <dbReference type="ARBA" id="ARBA00009351"/>
    </source>
</evidence>
<feature type="compositionally biased region" description="Polar residues" evidence="12">
    <location>
        <begin position="14"/>
        <end position="25"/>
    </location>
</feature>
<evidence type="ECO:0000256" key="12">
    <source>
        <dbReference type="SAM" id="MobiDB-lite"/>
    </source>
</evidence>
<keyword evidence="10" id="KW-0206">Cytoskeleton</keyword>
<dbReference type="GO" id="GO:0005768">
    <property type="term" value="C:endosome"/>
    <property type="evidence" value="ECO:0007669"/>
    <property type="project" value="UniProtKB-SubCell"/>
</dbReference>
<feature type="region of interest" description="Disordered" evidence="12">
    <location>
        <begin position="191"/>
        <end position="220"/>
    </location>
</feature>
<dbReference type="InterPro" id="IPR000261">
    <property type="entry name" value="EH_dom"/>
</dbReference>
<evidence type="ECO:0000256" key="7">
    <source>
        <dbReference type="ARBA" id="ARBA00022737"/>
    </source>
</evidence>
<dbReference type="PANTHER" id="PTHR11216:SF173">
    <property type="entry name" value="ACTIN CYTOSKELETON-REGULATORY COMPLEX PROTEIN PAN1"/>
    <property type="match status" value="1"/>
</dbReference>
<keyword evidence="5" id="KW-0963">Cytoplasm</keyword>
<evidence type="ECO:0000256" key="10">
    <source>
        <dbReference type="ARBA" id="ARBA00023212"/>
    </source>
</evidence>
<keyword evidence="7" id="KW-0677">Repeat</keyword>
<feature type="region of interest" description="Disordered" evidence="12">
    <location>
        <begin position="494"/>
        <end position="521"/>
    </location>
</feature>
<comment type="subcellular location">
    <subcellularLocation>
        <location evidence="3">Cell membrane</location>
        <topology evidence="3">Peripheral membrane protein</topology>
        <orientation evidence="3">Cytoplasmic side</orientation>
    </subcellularLocation>
    <subcellularLocation>
        <location evidence="2">Cytoplasm</location>
        <location evidence="2">Cytoskeleton</location>
        <location evidence="2">Actin patch</location>
    </subcellularLocation>
    <subcellularLocation>
        <location evidence="1">Endosome membrane</location>
        <topology evidence="1">Peripheral membrane protein</topology>
        <orientation evidence="1">Cytoplasmic side</orientation>
    </subcellularLocation>
</comment>
<reference evidence="16" key="1">
    <citation type="journal article" date="2018" name="Nat. Microbiol.">
        <title>Leveraging single-cell genomics to expand the fungal tree of life.</title>
        <authorList>
            <person name="Ahrendt S.R."/>
            <person name="Quandt C.A."/>
            <person name="Ciobanu D."/>
            <person name="Clum A."/>
            <person name="Salamov A."/>
            <person name="Andreopoulos B."/>
            <person name="Cheng J.F."/>
            <person name="Woyke T."/>
            <person name="Pelin A."/>
            <person name="Henrissat B."/>
            <person name="Reynolds N.K."/>
            <person name="Benny G.L."/>
            <person name="Smith M.E."/>
            <person name="James T.Y."/>
            <person name="Grigoriev I.V."/>
        </authorList>
    </citation>
    <scope>NUCLEOTIDE SEQUENCE [LARGE SCALE GENOMIC DNA]</scope>
    <source>
        <strain evidence="16">ATCC 52028</strain>
    </source>
</reference>
<evidence type="ECO:0000256" key="1">
    <source>
        <dbReference type="ARBA" id="ARBA00004125"/>
    </source>
</evidence>
<evidence type="ECO:0000256" key="2">
    <source>
        <dbReference type="ARBA" id="ARBA00004134"/>
    </source>
</evidence>
<protein>
    <recommendedName>
        <fullName evidence="17">Actin cytoskeleton-regulatory complex protein PAN1</fullName>
    </recommendedName>
</protein>
<dbReference type="InterPro" id="IPR002048">
    <property type="entry name" value="EF_hand_dom"/>
</dbReference>
<evidence type="ECO:0000259" key="13">
    <source>
        <dbReference type="PROSITE" id="PS50031"/>
    </source>
</evidence>
<dbReference type="CDD" id="cd00052">
    <property type="entry name" value="EH"/>
    <property type="match status" value="1"/>
</dbReference>
<feature type="region of interest" description="Disordered" evidence="12">
    <location>
        <begin position="365"/>
        <end position="394"/>
    </location>
</feature>
<comment type="similarity">
    <text evidence="4">Belongs to the PAN1 family.</text>
</comment>
<dbReference type="Pfam" id="PF12763">
    <property type="entry name" value="EH"/>
    <property type="match status" value="1"/>
</dbReference>
<dbReference type="PROSITE" id="PS50222">
    <property type="entry name" value="EF_HAND_2"/>
    <property type="match status" value="1"/>
</dbReference>
<feature type="compositionally biased region" description="Low complexity" evidence="12">
    <location>
        <begin position="497"/>
        <end position="517"/>
    </location>
</feature>
<feature type="domain" description="EF-hand" evidence="14">
    <location>
        <begin position="47"/>
        <end position="82"/>
    </location>
</feature>
<evidence type="ECO:0000313" key="16">
    <source>
        <dbReference type="Proteomes" id="UP000268535"/>
    </source>
</evidence>